<sequence>MGMPDSEADDQIFSKRLTKTDVRVRLSFPMEALDDFEFPRGKDKVEFSVTDGMGSSWEFGLSRRNGTRHSHPKPVLSSGWRAYVQAKSLKIDDRIILYRIKGKLVSKTRFKVRAQRKVPRTIKLFGKEIHGEAWVDVEELQPEVSASVL</sequence>
<keyword evidence="5" id="KW-0539">Nucleus</keyword>
<dbReference type="SUPFAM" id="SSF101936">
    <property type="entry name" value="DNA-binding pseudobarrel domain"/>
    <property type="match status" value="1"/>
</dbReference>
<keyword evidence="4" id="KW-0804">Transcription</keyword>
<dbReference type="Gene3D" id="2.40.330.10">
    <property type="entry name" value="DNA-binding pseudobarrel domain"/>
    <property type="match status" value="1"/>
</dbReference>
<comment type="caution">
    <text evidence="7">The sequence shown here is derived from an EMBL/GenBank/DDBJ whole genome shotgun (WGS) entry which is preliminary data.</text>
</comment>
<dbReference type="InterPro" id="IPR003340">
    <property type="entry name" value="B3_DNA-bd"/>
</dbReference>
<reference evidence="7 8" key="1">
    <citation type="journal article" date="2024" name="G3 (Bethesda)">
        <title>Genome assembly of Hibiscus sabdariffa L. provides insights into metabolisms of medicinal natural products.</title>
        <authorList>
            <person name="Kim T."/>
        </authorList>
    </citation>
    <scope>NUCLEOTIDE SEQUENCE [LARGE SCALE GENOMIC DNA]</scope>
    <source>
        <strain evidence="7">TK-2024</strain>
        <tissue evidence="7">Old leaves</tissue>
    </source>
</reference>
<feature type="domain" description="TF-B3" evidence="6">
    <location>
        <begin position="46"/>
        <end position="118"/>
    </location>
</feature>
<evidence type="ECO:0000259" key="6">
    <source>
        <dbReference type="PROSITE" id="PS50863"/>
    </source>
</evidence>
<dbReference type="Proteomes" id="UP001472677">
    <property type="component" value="Unassembled WGS sequence"/>
</dbReference>
<evidence type="ECO:0000256" key="3">
    <source>
        <dbReference type="ARBA" id="ARBA00023125"/>
    </source>
</evidence>
<comment type="subcellular location">
    <subcellularLocation>
        <location evidence="1">Nucleus</location>
    </subcellularLocation>
</comment>
<gene>
    <name evidence="7" type="ORF">V6N12_041882</name>
</gene>
<organism evidence="7 8">
    <name type="scientific">Hibiscus sabdariffa</name>
    <name type="common">roselle</name>
    <dbReference type="NCBI Taxonomy" id="183260"/>
    <lineage>
        <taxon>Eukaryota</taxon>
        <taxon>Viridiplantae</taxon>
        <taxon>Streptophyta</taxon>
        <taxon>Embryophyta</taxon>
        <taxon>Tracheophyta</taxon>
        <taxon>Spermatophyta</taxon>
        <taxon>Magnoliopsida</taxon>
        <taxon>eudicotyledons</taxon>
        <taxon>Gunneridae</taxon>
        <taxon>Pentapetalae</taxon>
        <taxon>rosids</taxon>
        <taxon>malvids</taxon>
        <taxon>Malvales</taxon>
        <taxon>Malvaceae</taxon>
        <taxon>Malvoideae</taxon>
        <taxon>Hibiscus</taxon>
    </lineage>
</organism>
<dbReference type="CDD" id="cd10017">
    <property type="entry name" value="B3_DNA"/>
    <property type="match status" value="1"/>
</dbReference>
<evidence type="ECO:0000313" key="7">
    <source>
        <dbReference type="EMBL" id="KAK8558581.1"/>
    </source>
</evidence>
<evidence type="ECO:0000313" key="8">
    <source>
        <dbReference type="Proteomes" id="UP001472677"/>
    </source>
</evidence>
<keyword evidence="3" id="KW-0238">DNA-binding</keyword>
<accession>A0ABR2EFE6</accession>
<dbReference type="InterPro" id="IPR015300">
    <property type="entry name" value="DNA-bd_pseudobarrel_sf"/>
</dbReference>
<keyword evidence="2" id="KW-0805">Transcription regulation</keyword>
<keyword evidence="8" id="KW-1185">Reference proteome</keyword>
<proteinExistence type="predicted"/>
<evidence type="ECO:0000256" key="2">
    <source>
        <dbReference type="ARBA" id="ARBA00023015"/>
    </source>
</evidence>
<dbReference type="Pfam" id="PF02362">
    <property type="entry name" value="B3"/>
    <property type="match status" value="1"/>
</dbReference>
<name>A0ABR2EFE6_9ROSI</name>
<evidence type="ECO:0000256" key="5">
    <source>
        <dbReference type="ARBA" id="ARBA00023242"/>
    </source>
</evidence>
<evidence type="ECO:0000256" key="1">
    <source>
        <dbReference type="ARBA" id="ARBA00004123"/>
    </source>
</evidence>
<dbReference type="EMBL" id="JBBPBM010000015">
    <property type="protein sequence ID" value="KAK8558581.1"/>
    <property type="molecule type" value="Genomic_DNA"/>
</dbReference>
<protein>
    <recommendedName>
        <fullName evidence="6">TF-B3 domain-containing protein</fullName>
    </recommendedName>
</protein>
<dbReference type="PROSITE" id="PS50863">
    <property type="entry name" value="B3"/>
    <property type="match status" value="1"/>
</dbReference>
<evidence type="ECO:0000256" key="4">
    <source>
        <dbReference type="ARBA" id="ARBA00023163"/>
    </source>
</evidence>